<keyword evidence="5 10" id="KW-0418">Kinase</keyword>
<evidence type="ECO:0000256" key="1">
    <source>
        <dbReference type="ARBA" id="ARBA00012513"/>
    </source>
</evidence>
<feature type="non-terminal residue" evidence="10">
    <location>
        <position position="358"/>
    </location>
</feature>
<dbReference type="EC" id="2.7.11.1" evidence="1"/>
<evidence type="ECO:0000256" key="6">
    <source>
        <dbReference type="ARBA" id="ARBA00022840"/>
    </source>
</evidence>
<dbReference type="SMART" id="SM00220">
    <property type="entry name" value="S_TKc"/>
    <property type="match status" value="1"/>
</dbReference>
<dbReference type="PANTHER" id="PTHR24363">
    <property type="entry name" value="SERINE/THREONINE PROTEIN KINASE"/>
    <property type="match status" value="1"/>
</dbReference>
<proteinExistence type="predicted"/>
<dbReference type="Gene3D" id="3.30.200.20">
    <property type="entry name" value="Phosphorylase Kinase, domain 1"/>
    <property type="match status" value="1"/>
</dbReference>
<dbReference type="PROSITE" id="PS00108">
    <property type="entry name" value="PROTEIN_KINASE_ST"/>
    <property type="match status" value="1"/>
</dbReference>
<gene>
    <name evidence="10" type="ORF">J0895_01410</name>
</gene>
<evidence type="ECO:0000256" key="4">
    <source>
        <dbReference type="ARBA" id="ARBA00022741"/>
    </source>
</evidence>
<protein>
    <recommendedName>
        <fullName evidence="1">non-specific serine/threonine protein kinase</fullName>
        <ecNumber evidence="1">2.7.11.1</ecNumber>
    </recommendedName>
</protein>
<dbReference type="InterPro" id="IPR000719">
    <property type="entry name" value="Prot_kinase_dom"/>
</dbReference>
<evidence type="ECO:0000313" key="11">
    <source>
        <dbReference type="Proteomes" id="UP000664844"/>
    </source>
</evidence>
<comment type="caution">
    <text evidence="10">The sequence shown here is derived from an EMBL/GenBank/DDBJ whole genome shotgun (WGS) entry which is preliminary data.</text>
</comment>
<dbReference type="PANTHER" id="PTHR24363:SF0">
    <property type="entry name" value="SERINE_THREONINE KINASE LIKE DOMAIN CONTAINING 1"/>
    <property type="match status" value="1"/>
</dbReference>
<dbReference type="NCBIfam" id="NF045510">
    <property type="entry name" value="4Cys_prefix_kin"/>
    <property type="match status" value="1"/>
</dbReference>
<comment type="catalytic activity">
    <reaction evidence="7">
        <text>L-threonyl-[protein] + ATP = O-phospho-L-threonyl-[protein] + ADP + H(+)</text>
        <dbReference type="Rhea" id="RHEA:46608"/>
        <dbReference type="Rhea" id="RHEA-COMP:11060"/>
        <dbReference type="Rhea" id="RHEA-COMP:11605"/>
        <dbReference type="ChEBI" id="CHEBI:15378"/>
        <dbReference type="ChEBI" id="CHEBI:30013"/>
        <dbReference type="ChEBI" id="CHEBI:30616"/>
        <dbReference type="ChEBI" id="CHEBI:61977"/>
        <dbReference type="ChEBI" id="CHEBI:456216"/>
        <dbReference type="EC" id="2.7.11.1"/>
    </reaction>
</comment>
<evidence type="ECO:0000256" key="2">
    <source>
        <dbReference type="ARBA" id="ARBA00022527"/>
    </source>
</evidence>
<evidence type="ECO:0000313" key="10">
    <source>
        <dbReference type="EMBL" id="MBO0347786.1"/>
    </source>
</evidence>
<accession>A0ABS3FMA5</accession>
<organism evidence="10 11">
    <name type="scientific">Phormidium pseudopriestleyi FRX01</name>
    <dbReference type="NCBI Taxonomy" id="1759528"/>
    <lineage>
        <taxon>Bacteria</taxon>
        <taxon>Bacillati</taxon>
        <taxon>Cyanobacteriota</taxon>
        <taxon>Cyanophyceae</taxon>
        <taxon>Oscillatoriophycideae</taxon>
        <taxon>Oscillatoriales</taxon>
        <taxon>Oscillatoriaceae</taxon>
        <taxon>Phormidium</taxon>
    </lineage>
</organism>
<name>A0ABS3FMA5_9CYAN</name>
<evidence type="ECO:0000256" key="7">
    <source>
        <dbReference type="ARBA" id="ARBA00047899"/>
    </source>
</evidence>
<dbReference type="SUPFAM" id="SSF56112">
    <property type="entry name" value="Protein kinase-like (PK-like)"/>
    <property type="match status" value="1"/>
</dbReference>
<sequence>MSFCINPHCSKPDRLENINNRYCQSCGSDLFLNERYRVMRLLSDRSRFGNIYEVFEQGTPKILKVLKSEWNSDLKAVELFKGEAEVLRQLSHPGIPQVEGYFPYQTQSDFGLHCIVIEKIEGLNLEQWLGQQNHQGITQEQAIKWLKEIAQILQFVHEQHFFHRDIKPLNIMIRPNGRLVLIDLGTARQETYTYLAKVGGVGSITSVTSAGYTPPEQQNAQALPQSDFFALGRTFVHLLTGQHPLMFYDAYNDAFNWRSHLSGISPLLLDFIDNLMERIPRKRPMNAQALWHGIEELEKQLIQPPQPPLIGEVSADNYLQANRWVIKKATYCVNTVAHTLAGHSESVNSVAISPDGQT</sequence>
<evidence type="ECO:0000256" key="3">
    <source>
        <dbReference type="ARBA" id="ARBA00022679"/>
    </source>
</evidence>
<dbReference type="Proteomes" id="UP000664844">
    <property type="component" value="Unassembled WGS sequence"/>
</dbReference>
<dbReference type="Gene3D" id="1.10.510.10">
    <property type="entry name" value="Transferase(Phosphotransferase) domain 1"/>
    <property type="match status" value="1"/>
</dbReference>
<dbReference type="GO" id="GO:0004674">
    <property type="term" value="F:protein serine/threonine kinase activity"/>
    <property type="evidence" value="ECO:0007669"/>
    <property type="project" value="UniProtKB-KW"/>
</dbReference>
<keyword evidence="11" id="KW-1185">Reference proteome</keyword>
<evidence type="ECO:0000256" key="8">
    <source>
        <dbReference type="ARBA" id="ARBA00048679"/>
    </source>
</evidence>
<evidence type="ECO:0000256" key="5">
    <source>
        <dbReference type="ARBA" id="ARBA00022777"/>
    </source>
</evidence>
<dbReference type="InterPro" id="IPR008271">
    <property type="entry name" value="Ser/Thr_kinase_AS"/>
</dbReference>
<comment type="catalytic activity">
    <reaction evidence="8">
        <text>L-seryl-[protein] + ATP = O-phospho-L-seryl-[protein] + ADP + H(+)</text>
        <dbReference type="Rhea" id="RHEA:17989"/>
        <dbReference type="Rhea" id="RHEA-COMP:9863"/>
        <dbReference type="Rhea" id="RHEA-COMP:11604"/>
        <dbReference type="ChEBI" id="CHEBI:15378"/>
        <dbReference type="ChEBI" id="CHEBI:29999"/>
        <dbReference type="ChEBI" id="CHEBI:30616"/>
        <dbReference type="ChEBI" id="CHEBI:83421"/>
        <dbReference type="ChEBI" id="CHEBI:456216"/>
        <dbReference type="EC" id="2.7.11.1"/>
    </reaction>
</comment>
<dbReference type="InterPro" id="IPR011009">
    <property type="entry name" value="Kinase-like_dom_sf"/>
</dbReference>
<evidence type="ECO:0000259" key="9">
    <source>
        <dbReference type="PROSITE" id="PS50011"/>
    </source>
</evidence>
<keyword evidence="4" id="KW-0547">Nucleotide-binding</keyword>
<keyword evidence="2 10" id="KW-0723">Serine/threonine-protein kinase</keyword>
<keyword evidence="3" id="KW-0808">Transferase</keyword>
<dbReference type="EMBL" id="JAFLQW010000039">
    <property type="protein sequence ID" value="MBO0347786.1"/>
    <property type="molecule type" value="Genomic_DNA"/>
</dbReference>
<feature type="domain" description="Protein kinase" evidence="9">
    <location>
        <begin position="37"/>
        <end position="295"/>
    </location>
</feature>
<reference evidence="10 11" key="1">
    <citation type="submission" date="2021-03" db="EMBL/GenBank/DDBJ databases">
        <title>Metabolic Capacity of the Antarctic Cyanobacterium Phormidium pseudopriestleyi that Sustains Oxygenic Photosynthesis in the Presence of Hydrogen Sulfide.</title>
        <authorList>
            <person name="Lumian J.E."/>
            <person name="Jungblut A.D."/>
            <person name="Dillon M.L."/>
            <person name="Hawes I."/>
            <person name="Doran P.T."/>
            <person name="Mackey T.J."/>
            <person name="Dick G.J."/>
            <person name="Grettenberger C.L."/>
            <person name="Sumner D.Y."/>
        </authorList>
    </citation>
    <scope>NUCLEOTIDE SEQUENCE [LARGE SCALE GENOMIC DNA]</scope>
    <source>
        <strain evidence="10 11">FRX01</strain>
    </source>
</reference>
<dbReference type="RefSeq" id="WP_207086362.1">
    <property type="nucleotide sequence ID" value="NZ_JAFLQW010000039.1"/>
</dbReference>
<keyword evidence="6" id="KW-0067">ATP-binding</keyword>
<dbReference type="CDD" id="cd14014">
    <property type="entry name" value="STKc_PknB_like"/>
    <property type="match status" value="1"/>
</dbReference>
<dbReference type="Pfam" id="PF00069">
    <property type="entry name" value="Pkinase"/>
    <property type="match status" value="1"/>
</dbReference>
<dbReference type="PROSITE" id="PS50011">
    <property type="entry name" value="PROTEIN_KINASE_DOM"/>
    <property type="match status" value="1"/>
</dbReference>